<dbReference type="Gene3D" id="1.10.530.10">
    <property type="match status" value="1"/>
</dbReference>
<dbReference type="InterPro" id="IPR000189">
    <property type="entry name" value="Transglyc_AS"/>
</dbReference>
<dbReference type="GO" id="GO:0042597">
    <property type="term" value="C:periplasmic space"/>
    <property type="evidence" value="ECO:0007669"/>
    <property type="project" value="InterPro"/>
</dbReference>
<gene>
    <name evidence="6" type="ORF">EDD52_1164</name>
</gene>
<dbReference type="AlphaFoldDB" id="A0A4R3J4A3"/>
<accession>A0A4R3J4A3</accession>
<dbReference type="EMBL" id="SLZU01000016">
    <property type="protein sequence ID" value="TCS59994.1"/>
    <property type="molecule type" value="Genomic_DNA"/>
</dbReference>
<dbReference type="RefSeq" id="WP_132247410.1">
    <property type="nucleotide sequence ID" value="NZ_SLZU01000016.1"/>
</dbReference>
<dbReference type="GO" id="GO:0004553">
    <property type="term" value="F:hydrolase activity, hydrolyzing O-glycosyl compounds"/>
    <property type="evidence" value="ECO:0007669"/>
    <property type="project" value="InterPro"/>
</dbReference>
<comment type="caution">
    <text evidence="6">The sequence shown here is derived from an EMBL/GenBank/DDBJ whole genome shotgun (WGS) entry which is preliminary data.</text>
</comment>
<dbReference type="InterPro" id="IPR023346">
    <property type="entry name" value="Lysozyme-like_dom_sf"/>
</dbReference>
<evidence type="ECO:0000256" key="1">
    <source>
        <dbReference type="ARBA" id="ARBA00007734"/>
    </source>
</evidence>
<evidence type="ECO:0000256" key="3">
    <source>
        <dbReference type="ARBA" id="ARBA00022729"/>
    </source>
</evidence>
<comment type="similarity">
    <text evidence="1">Belongs to the transglycosylase Slt family.</text>
</comment>
<evidence type="ECO:0000313" key="6">
    <source>
        <dbReference type="EMBL" id="TCS59994.1"/>
    </source>
</evidence>
<comment type="similarity">
    <text evidence="2">Belongs to the virb1 family.</text>
</comment>
<dbReference type="GO" id="GO:0016020">
    <property type="term" value="C:membrane"/>
    <property type="evidence" value="ECO:0007669"/>
    <property type="project" value="InterPro"/>
</dbReference>
<proteinExistence type="inferred from homology"/>
<feature type="signal peptide" evidence="4">
    <location>
        <begin position="1"/>
        <end position="20"/>
    </location>
</feature>
<dbReference type="InterPro" id="IPR008939">
    <property type="entry name" value="Lytic_TGlycosylase_superhlx_U"/>
</dbReference>
<dbReference type="GO" id="GO:0000270">
    <property type="term" value="P:peptidoglycan metabolic process"/>
    <property type="evidence" value="ECO:0007669"/>
    <property type="project" value="InterPro"/>
</dbReference>
<dbReference type="PROSITE" id="PS00922">
    <property type="entry name" value="TRANSGLYCOSYLASE"/>
    <property type="match status" value="1"/>
</dbReference>
<dbReference type="Proteomes" id="UP000295696">
    <property type="component" value="Unassembled WGS sequence"/>
</dbReference>
<dbReference type="Pfam" id="PF01464">
    <property type="entry name" value="SLT"/>
    <property type="match status" value="1"/>
</dbReference>
<dbReference type="SUPFAM" id="SSF53955">
    <property type="entry name" value="Lysozyme-like"/>
    <property type="match status" value="1"/>
</dbReference>
<dbReference type="PANTHER" id="PTHR37423">
    <property type="entry name" value="SOLUBLE LYTIC MUREIN TRANSGLYCOSYLASE-RELATED"/>
    <property type="match status" value="1"/>
</dbReference>
<dbReference type="GO" id="GO:0008933">
    <property type="term" value="F:peptidoglycan lytic transglycosylase activity"/>
    <property type="evidence" value="ECO:0007669"/>
    <property type="project" value="InterPro"/>
</dbReference>
<keyword evidence="7" id="KW-1185">Reference proteome</keyword>
<feature type="domain" description="Transglycosylase SLT" evidence="5">
    <location>
        <begin position="485"/>
        <end position="589"/>
    </location>
</feature>
<dbReference type="PANTHER" id="PTHR37423:SF2">
    <property type="entry name" value="MEMBRANE-BOUND LYTIC MUREIN TRANSGLYCOSYLASE C"/>
    <property type="match status" value="1"/>
</dbReference>
<evidence type="ECO:0000313" key="7">
    <source>
        <dbReference type="Proteomes" id="UP000295696"/>
    </source>
</evidence>
<protein>
    <submittedName>
        <fullName evidence="6">Soluble lytic murein transglycosylase</fullName>
    </submittedName>
</protein>
<dbReference type="CDD" id="cd13401">
    <property type="entry name" value="Slt70-like"/>
    <property type="match status" value="1"/>
</dbReference>
<feature type="chain" id="PRO_5020724669" evidence="4">
    <location>
        <begin position="21"/>
        <end position="653"/>
    </location>
</feature>
<evidence type="ECO:0000259" key="5">
    <source>
        <dbReference type="Pfam" id="PF01464"/>
    </source>
</evidence>
<evidence type="ECO:0000256" key="2">
    <source>
        <dbReference type="ARBA" id="ARBA00009387"/>
    </source>
</evidence>
<dbReference type="InterPro" id="IPR008258">
    <property type="entry name" value="Transglycosylase_SLT_dom_1"/>
</dbReference>
<sequence>MWRILLTVVTIVYMSVPALAQTPGGARPLQAAMDAMRSGNWAEARIAARREGQEALDIINWLNLRAGNGSAAEVQDFLDRNADWPGLAYLRKKSEEAMAEASHAEVLAFFAEDLPQTGTGALALARAQIARGEQGAAEAGIVMAWRTLALSQSEHSAFLEQYGDILKPHHAARMDMALWHGWDGTAKMMRRLVSEDRQKLADARMALYALGPAVDTLIERVPEALQSDPGLAHARFDWRARKGRDDAAIELLLERSVSAASLGEPWAWANRRRLLARGLLRAADWDRAYEVASSHHLEEGSAFAELEWIAGYAALKRNRPGVAAQHFFNLKSGVDTPISLGRAGYWLGRAYEATGDKAAAQNAYAEGAQYQTSFYGLLAAERGSVPFNAALTGGDMPEWRGAGFTQSSVFKAAMLLLAAGEDDLGERFLTHLAESQSPEAIAQMGAMLEEFNRPHIQVMLGKRAAQYGIEVPRPYYALHDLVKSDYPVPTEIVLAIARRESEFNPQVVSGAGARGLMQVMPATAQAVASQLGIAHQTEMLTRNWKHNALLGAEYLSWLSRQFDGNPVMMSAGYNAGPGRPTRWIKEYGNPLAGEVDVIDWIEMIPFDETRNYVMRVTESLPVYRARLGKDPHPVPFSTELVGSTLLARTPEGE</sequence>
<dbReference type="Gene3D" id="1.25.20.10">
    <property type="entry name" value="Bacterial muramidases"/>
    <property type="match status" value="1"/>
</dbReference>
<name>A0A4R3J4A3_9RHOB</name>
<dbReference type="SUPFAM" id="SSF48435">
    <property type="entry name" value="Bacterial muramidases"/>
    <property type="match status" value="1"/>
</dbReference>
<evidence type="ECO:0000256" key="4">
    <source>
        <dbReference type="SAM" id="SignalP"/>
    </source>
</evidence>
<keyword evidence="3 4" id="KW-0732">Signal</keyword>
<organism evidence="6 7">
    <name type="scientific">Primorskyibacter sedentarius</name>
    <dbReference type="NCBI Taxonomy" id="745311"/>
    <lineage>
        <taxon>Bacteria</taxon>
        <taxon>Pseudomonadati</taxon>
        <taxon>Pseudomonadota</taxon>
        <taxon>Alphaproteobacteria</taxon>
        <taxon>Rhodobacterales</taxon>
        <taxon>Roseobacteraceae</taxon>
        <taxon>Primorskyibacter</taxon>
    </lineage>
</organism>
<dbReference type="OrthoDB" id="9815002at2"/>
<reference evidence="6 7" key="1">
    <citation type="submission" date="2019-03" db="EMBL/GenBank/DDBJ databases">
        <title>Genomic Encyclopedia of Type Strains, Phase IV (KMG-IV): sequencing the most valuable type-strain genomes for metagenomic binning, comparative biology and taxonomic classification.</title>
        <authorList>
            <person name="Goeker M."/>
        </authorList>
    </citation>
    <scope>NUCLEOTIDE SEQUENCE [LARGE SCALE GENOMIC DNA]</scope>
    <source>
        <strain evidence="6 7">DSM 104836</strain>
    </source>
</reference>